<dbReference type="GO" id="GO:0016491">
    <property type="term" value="F:oxidoreductase activity"/>
    <property type="evidence" value="ECO:0007669"/>
    <property type="project" value="UniProtKB-KW"/>
</dbReference>
<evidence type="ECO:0000256" key="3">
    <source>
        <dbReference type="ARBA" id="ARBA00038157"/>
    </source>
</evidence>
<evidence type="ECO:0000313" key="6">
    <source>
        <dbReference type="Proteomes" id="UP000027920"/>
    </source>
</evidence>
<dbReference type="PANTHER" id="PTHR43364:SF7">
    <property type="entry name" value="NADP-DEPENDENT OXIDOREDUCTASE DOMAIN-CONTAINING PROTEIN-RELATED"/>
    <property type="match status" value="1"/>
</dbReference>
<proteinExistence type="inferred from homology"/>
<dbReference type="InterPro" id="IPR023210">
    <property type="entry name" value="NADP_OxRdtase_dom"/>
</dbReference>
<dbReference type="HOGENOM" id="CLU_023205_2_2_1"/>
<dbReference type="GeneID" id="25287090"/>
<dbReference type="Proteomes" id="UP000027920">
    <property type="component" value="Unassembled WGS sequence"/>
</dbReference>
<dbReference type="InterPro" id="IPR036812">
    <property type="entry name" value="NAD(P)_OxRdtase_dom_sf"/>
</dbReference>
<keyword evidence="1" id="KW-0521">NADP</keyword>
<accession>A0A072NXW5</accession>
<comment type="caution">
    <text evidence="5">The sequence shown here is derived from an EMBL/GenBank/DDBJ whole genome shotgun (WGS) entry which is preliminary data.</text>
</comment>
<reference evidence="5 6" key="1">
    <citation type="submission" date="2013-03" db="EMBL/GenBank/DDBJ databases">
        <title>The Genome Sequence of Exophiala aquamarina CBS 119918.</title>
        <authorList>
            <consortium name="The Broad Institute Genomics Platform"/>
            <person name="Cuomo C."/>
            <person name="de Hoog S."/>
            <person name="Gorbushina A."/>
            <person name="Walker B."/>
            <person name="Young S.K."/>
            <person name="Zeng Q."/>
            <person name="Gargeya S."/>
            <person name="Fitzgerald M."/>
            <person name="Haas B."/>
            <person name="Abouelleil A."/>
            <person name="Allen A.W."/>
            <person name="Alvarado L."/>
            <person name="Arachchi H.M."/>
            <person name="Berlin A.M."/>
            <person name="Chapman S.B."/>
            <person name="Gainer-Dewar J."/>
            <person name="Goldberg J."/>
            <person name="Griggs A."/>
            <person name="Gujja S."/>
            <person name="Hansen M."/>
            <person name="Howarth C."/>
            <person name="Imamovic A."/>
            <person name="Ireland A."/>
            <person name="Larimer J."/>
            <person name="McCowan C."/>
            <person name="Murphy C."/>
            <person name="Pearson M."/>
            <person name="Poon T.W."/>
            <person name="Priest M."/>
            <person name="Roberts A."/>
            <person name="Saif S."/>
            <person name="Shea T."/>
            <person name="Sisk P."/>
            <person name="Sykes S."/>
            <person name="Wortman J."/>
            <person name="Nusbaum C."/>
            <person name="Birren B."/>
        </authorList>
    </citation>
    <scope>NUCLEOTIDE SEQUENCE [LARGE SCALE GENOMIC DNA]</scope>
    <source>
        <strain evidence="5 6">CBS 119918</strain>
    </source>
</reference>
<dbReference type="OrthoDB" id="48988at2759"/>
<evidence type="ECO:0000256" key="2">
    <source>
        <dbReference type="ARBA" id="ARBA00023002"/>
    </source>
</evidence>
<evidence type="ECO:0000313" key="5">
    <source>
        <dbReference type="EMBL" id="KEF51858.1"/>
    </source>
</evidence>
<dbReference type="EMBL" id="AMGV01000021">
    <property type="protein sequence ID" value="KEF51858.1"/>
    <property type="molecule type" value="Genomic_DNA"/>
</dbReference>
<organism evidence="5 6">
    <name type="scientific">Exophiala aquamarina CBS 119918</name>
    <dbReference type="NCBI Taxonomy" id="1182545"/>
    <lineage>
        <taxon>Eukaryota</taxon>
        <taxon>Fungi</taxon>
        <taxon>Dikarya</taxon>
        <taxon>Ascomycota</taxon>
        <taxon>Pezizomycotina</taxon>
        <taxon>Eurotiomycetes</taxon>
        <taxon>Chaetothyriomycetidae</taxon>
        <taxon>Chaetothyriales</taxon>
        <taxon>Herpotrichiellaceae</taxon>
        <taxon>Exophiala</taxon>
    </lineage>
</organism>
<dbReference type="RefSeq" id="XP_013254448.1">
    <property type="nucleotide sequence ID" value="XM_013398994.1"/>
</dbReference>
<dbReference type="Pfam" id="PF00248">
    <property type="entry name" value="Aldo_ket_red"/>
    <property type="match status" value="1"/>
</dbReference>
<keyword evidence="6" id="KW-1185">Reference proteome</keyword>
<feature type="domain" description="NADP-dependent oxidoreductase" evidence="4">
    <location>
        <begin position="29"/>
        <end position="335"/>
    </location>
</feature>
<dbReference type="PANTHER" id="PTHR43364">
    <property type="entry name" value="NADH-SPECIFIC METHYLGLYOXAL REDUCTASE-RELATED"/>
    <property type="match status" value="1"/>
</dbReference>
<evidence type="ECO:0000256" key="1">
    <source>
        <dbReference type="ARBA" id="ARBA00022857"/>
    </source>
</evidence>
<comment type="similarity">
    <text evidence="3">Belongs to the aldo/keto reductase family. Aldo/keto reductase 2 subfamily.</text>
</comment>
<dbReference type="SUPFAM" id="SSF51430">
    <property type="entry name" value="NAD(P)-linked oxidoreductase"/>
    <property type="match status" value="1"/>
</dbReference>
<keyword evidence="2" id="KW-0560">Oxidoreductase</keyword>
<dbReference type="VEuPathDB" id="FungiDB:A1O9_12196"/>
<name>A0A072NXW5_9EURO</name>
<dbReference type="InterPro" id="IPR050523">
    <property type="entry name" value="AKR_Detox_Biosynth"/>
</dbReference>
<gene>
    <name evidence="5" type="ORF">A1O9_12196</name>
</gene>
<dbReference type="AlphaFoldDB" id="A0A072NXW5"/>
<sequence>MSTPQAPLPKSVLGRHRLLAPTAGVHVSPLCLGGMNFGTAWNSFMGECSKETAFEILDYFYEMGGNFIDTANNYQAEQSEIWIGEWMAARGPYRRDEMVIATKFTSGYKVFSEPQLQQSNFGSNSSKSLALSVEASLKKLQTSYIDLLYVHYWDMTTGVEELMQSLNQLVALGKVLYLGISDCPAWVVVKANDYARHHGLRPFSVYQGRWSAAERDFERDIIPMCIDQGMGIAPWGALGSGYFKPTEPTQAADQGRNMPPIITGKEKEVSRVLEKIATSRPIPVPLTSIALAYVLHKAPNVFPIIGGRKLSHLKSNIDALAIRLSQEEIDEIETAYPFDIGFPLKFLSGTKKAPQGPEDIPFTRRMGHFDFVKAASPVLPPTGAEGLEGAERAKVLGYRHQ</sequence>
<dbReference type="Gene3D" id="3.20.20.100">
    <property type="entry name" value="NADP-dependent oxidoreductase domain"/>
    <property type="match status" value="1"/>
</dbReference>
<dbReference type="STRING" id="1182545.A0A072NXW5"/>
<protein>
    <submittedName>
        <fullName evidence="5">Alcohol dehydrogenase</fullName>
    </submittedName>
</protein>
<evidence type="ECO:0000259" key="4">
    <source>
        <dbReference type="Pfam" id="PF00248"/>
    </source>
</evidence>